<keyword evidence="1" id="KW-0175">Coiled coil</keyword>
<evidence type="ECO:0000313" key="3">
    <source>
        <dbReference type="EMBL" id="QTR49451.1"/>
    </source>
</evidence>
<reference evidence="3 4" key="1">
    <citation type="submission" date="2021-04" db="EMBL/GenBank/DDBJ databases">
        <title>Genomics, taxonomy and metabolism of representatives of sulfur bacteria of the genus Thiothrix: Thiothrix fructosivorans QT, Thiothrix unzii A1T and three new species, Thiothrix subterranea sp. nov., Thiothrix litoralis sp. nov. and 'Candidatus Thiothrix anitrata' sp. nov.</title>
        <authorList>
            <person name="Ravin N.V."/>
            <person name="Smolyakov D."/>
            <person name="Rudenko T.S."/>
            <person name="Mardanov A.V."/>
            <person name="Beletsky A.V."/>
            <person name="Markov N.D."/>
            <person name="Fomenkov A.I."/>
            <person name="Roberts R.J."/>
            <person name="Karnachuk O.V."/>
            <person name="Novikov A."/>
            <person name="Grabovich M.Y."/>
        </authorList>
    </citation>
    <scope>NUCLEOTIDE SEQUENCE [LARGE SCALE GENOMIC DNA]</scope>
    <source>
        <strain evidence="3 4">A52</strain>
    </source>
</reference>
<evidence type="ECO:0000256" key="2">
    <source>
        <dbReference type="SAM" id="MobiDB-lite"/>
    </source>
</evidence>
<dbReference type="InterPro" id="IPR007139">
    <property type="entry name" value="DUF349"/>
</dbReference>
<dbReference type="EMBL" id="CP072800">
    <property type="protein sequence ID" value="QTR49451.1"/>
    <property type="molecule type" value="Genomic_DNA"/>
</dbReference>
<feature type="coiled-coil region" evidence="1">
    <location>
        <begin position="156"/>
        <end position="190"/>
    </location>
</feature>
<dbReference type="Pfam" id="PF03993">
    <property type="entry name" value="DUF349"/>
    <property type="match status" value="1"/>
</dbReference>
<feature type="coiled-coil region" evidence="1">
    <location>
        <begin position="252"/>
        <end position="351"/>
    </location>
</feature>
<accession>A0ABX7X0G7</accession>
<evidence type="ECO:0000256" key="1">
    <source>
        <dbReference type="SAM" id="Coils"/>
    </source>
</evidence>
<evidence type="ECO:0000313" key="4">
    <source>
        <dbReference type="Proteomes" id="UP000672027"/>
    </source>
</evidence>
<feature type="region of interest" description="Disordered" evidence="2">
    <location>
        <begin position="601"/>
        <end position="633"/>
    </location>
</feature>
<sequence>MLGNFFKPKWLHKDAKVRIQAIQGLAGNSVELIRLAQTDPDMGVRSEAITRLSHLPTLIQLGHGATPLADRARQRVIILAATDHHHDILLADVFSWLQNPALLTSIARDNERGVKLRRHALEQLNDQNLLFEIASNDVSKEIQYLAATRLHDLDKLKLLDKQLGKTNKRLRQLLKERIDQEQHAQQIQQRIATLCDDAESLGKRSTWAQEKTRALTLQQRWQETAQHANPAHQTRFDTAIQTFQQQLTTYETEQAQRAKQQAQQAAEQARIAAEAAALAEQQAQAAREQQEQMQQAQAQVRQQRQQQQAQQSELQQHLHQALQALEAHLEAERYGEAIDQHQSLLQTLKETTGLPAGERAFFQRRIQMLTPYIRELQDWRRWGTDQVRKQLIETAEHLRTDDALDPQERAKQVQTLRNEWRKLSQMEPGQQRALWKAFDANVTAAYEPSKQHFNEQAQQRQAHLEQRNTLCAQLEALHAETDWDNADWRTLNNQINQLRKQWKEAGTVGHKDWKTVNDRFNAAMDLLETPLKTERERNWQEREQLVATAKNLLEQTDTAQAIEDAKNLQTQWRISLPSRPADEQRLWKQFREPIDALFARSREERQQQRQERDAHLAETTRLEAEKRQRELEQQQQKRAAWDTLIAQGISNKSAETDSDTQQANQTAGEKLCLQLEILLDLETPAAFQQARMEYQLAQLSESMLSRRELQSPTAQALPLLKQWYALGGMAEEAAQLQTLRIEKIHAQIPEIYQHHR</sequence>
<keyword evidence="4" id="KW-1185">Reference proteome</keyword>
<organism evidence="3 4">
    <name type="scientific">Candidatus Thiothrix anitrata</name>
    <dbReference type="NCBI Taxonomy" id="2823902"/>
    <lineage>
        <taxon>Bacteria</taxon>
        <taxon>Pseudomonadati</taxon>
        <taxon>Pseudomonadota</taxon>
        <taxon>Gammaproteobacteria</taxon>
        <taxon>Thiotrichales</taxon>
        <taxon>Thiotrichaceae</taxon>
        <taxon>Thiothrix</taxon>
    </lineage>
</organism>
<feature type="compositionally biased region" description="Basic and acidic residues" evidence="2">
    <location>
        <begin position="601"/>
        <end position="632"/>
    </location>
</feature>
<proteinExistence type="predicted"/>
<protein>
    <submittedName>
        <fullName evidence="3">DUF349 domain-containing protein</fullName>
    </submittedName>
</protein>
<gene>
    <name evidence="3" type="ORF">J8380_14565</name>
</gene>
<name>A0ABX7X0G7_9GAMM</name>
<dbReference type="RefSeq" id="WP_210226297.1">
    <property type="nucleotide sequence ID" value="NZ_CP072800.1"/>
</dbReference>
<dbReference type="Proteomes" id="UP000672027">
    <property type="component" value="Chromosome"/>
</dbReference>